<feature type="signal peptide" evidence="3">
    <location>
        <begin position="1"/>
        <end position="19"/>
    </location>
</feature>
<feature type="region of interest" description="Disordered" evidence="2">
    <location>
        <begin position="24"/>
        <end position="45"/>
    </location>
</feature>
<dbReference type="Pfam" id="PF00428">
    <property type="entry name" value="Ribosomal_60s"/>
    <property type="match status" value="1"/>
</dbReference>
<gene>
    <name evidence="4" type="ORF">LWI28_019096</name>
</gene>
<evidence type="ECO:0000256" key="2">
    <source>
        <dbReference type="SAM" id="MobiDB-lite"/>
    </source>
</evidence>
<accession>A0AAD5IG17</accession>
<feature type="compositionally biased region" description="Basic and acidic residues" evidence="2">
    <location>
        <begin position="66"/>
        <end position="75"/>
    </location>
</feature>
<dbReference type="AlphaFoldDB" id="A0AAD5IG17"/>
<dbReference type="GO" id="GO:0022625">
    <property type="term" value="C:cytosolic large ribosomal subunit"/>
    <property type="evidence" value="ECO:0007669"/>
    <property type="project" value="InterPro"/>
</dbReference>
<evidence type="ECO:0000313" key="4">
    <source>
        <dbReference type="EMBL" id="KAI9161617.1"/>
    </source>
</evidence>
<comment type="function">
    <text evidence="1">Plays an important role in the elongation step of protein synthesis.</text>
</comment>
<evidence type="ECO:0000256" key="3">
    <source>
        <dbReference type="SAM" id="SignalP"/>
    </source>
</evidence>
<dbReference type="EMBL" id="JAJSOW010000106">
    <property type="protein sequence ID" value="KAI9161617.1"/>
    <property type="molecule type" value="Genomic_DNA"/>
</dbReference>
<dbReference type="GO" id="GO:0003735">
    <property type="term" value="F:structural constituent of ribosome"/>
    <property type="evidence" value="ECO:0007669"/>
    <property type="project" value="InterPro"/>
</dbReference>
<evidence type="ECO:0000256" key="1">
    <source>
        <dbReference type="ARBA" id="ARBA00003362"/>
    </source>
</evidence>
<keyword evidence="3" id="KW-0732">Signal</keyword>
<reference evidence="4" key="2">
    <citation type="submission" date="2023-02" db="EMBL/GenBank/DDBJ databases">
        <authorList>
            <person name="Swenson N.G."/>
            <person name="Wegrzyn J.L."/>
            <person name="Mcevoy S.L."/>
        </authorList>
    </citation>
    <scope>NUCLEOTIDE SEQUENCE</scope>
    <source>
        <strain evidence="4">91603</strain>
        <tissue evidence="4">Leaf</tissue>
    </source>
</reference>
<feature type="chain" id="PRO_5042014432" evidence="3">
    <location>
        <begin position="20"/>
        <end position="89"/>
    </location>
</feature>
<dbReference type="PANTHER" id="PTHR21141:SF5">
    <property type="entry name" value="LARGE RIBOSOMAL SUBUNIT PROTEIN P2"/>
    <property type="match status" value="1"/>
</dbReference>
<dbReference type="PANTHER" id="PTHR21141">
    <property type="entry name" value="60S ACIDIC RIBOSOMAL PROTEIN FAMILY MEMBER"/>
    <property type="match status" value="1"/>
</dbReference>
<organism evidence="4 5">
    <name type="scientific">Acer negundo</name>
    <name type="common">Box elder</name>
    <dbReference type="NCBI Taxonomy" id="4023"/>
    <lineage>
        <taxon>Eukaryota</taxon>
        <taxon>Viridiplantae</taxon>
        <taxon>Streptophyta</taxon>
        <taxon>Embryophyta</taxon>
        <taxon>Tracheophyta</taxon>
        <taxon>Spermatophyta</taxon>
        <taxon>Magnoliopsida</taxon>
        <taxon>eudicotyledons</taxon>
        <taxon>Gunneridae</taxon>
        <taxon>Pentapetalae</taxon>
        <taxon>rosids</taxon>
        <taxon>malvids</taxon>
        <taxon>Sapindales</taxon>
        <taxon>Sapindaceae</taxon>
        <taxon>Hippocastanoideae</taxon>
        <taxon>Acereae</taxon>
        <taxon>Acer</taxon>
    </lineage>
</organism>
<evidence type="ECO:0000313" key="5">
    <source>
        <dbReference type="Proteomes" id="UP001064489"/>
    </source>
</evidence>
<sequence>MKVVVAYLLTVLGGNIVLAKWTEPGTPAGQARHGSVKNQARPKPVSSGGVVAVAMAASGGGVAPAESKKEEKVEEKEESDDDMKFNLFD</sequence>
<dbReference type="Proteomes" id="UP001064489">
    <property type="component" value="Chromosome 2"/>
</dbReference>
<protein>
    <submittedName>
        <fullName evidence="4">Uncharacterized protein</fullName>
    </submittedName>
</protein>
<keyword evidence="5" id="KW-1185">Reference proteome</keyword>
<dbReference type="InterPro" id="IPR044076">
    <property type="entry name" value="Ribosomal_P2"/>
</dbReference>
<name>A0AAD5IG17_ACENE</name>
<feature type="region of interest" description="Disordered" evidence="2">
    <location>
        <begin position="61"/>
        <end position="89"/>
    </location>
</feature>
<proteinExistence type="predicted"/>
<reference evidence="4" key="1">
    <citation type="journal article" date="2022" name="Plant J.">
        <title>Strategies of tolerance reflected in two North American maple genomes.</title>
        <authorList>
            <person name="McEvoy S.L."/>
            <person name="Sezen U.U."/>
            <person name="Trouern-Trend A."/>
            <person name="McMahon S.M."/>
            <person name="Schaberg P.G."/>
            <person name="Yang J."/>
            <person name="Wegrzyn J.L."/>
            <person name="Swenson N.G."/>
        </authorList>
    </citation>
    <scope>NUCLEOTIDE SEQUENCE</scope>
    <source>
        <strain evidence="4">91603</strain>
    </source>
</reference>
<dbReference type="GO" id="GO:0002182">
    <property type="term" value="P:cytoplasmic translational elongation"/>
    <property type="evidence" value="ECO:0007669"/>
    <property type="project" value="InterPro"/>
</dbReference>
<comment type="caution">
    <text evidence="4">The sequence shown here is derived from an EMBL/GenBank/DDBJ whole genome shotgun (WGS) entry which is preliminary data.</text>
</comment>